<keyword evidence="2" id="KW-0812">Transmembrane</keyword>
<feature type="domain" description="C2" evidence="3">
    <location>
        <begin position="241"/>
        <end position="381"/>
    </location>
</feature>
<dbReference type="EMBL" id="FN648949">
    <property type="protein sequence ID" value="CBN75176.1"/>
    <property type="molecule type" value="Genomic_DNA"/>
</dbReference>
<dbReference type="PROSITE" id="PS50004">
    <property type="entry name" value="C2"/>
    <property type="match status" value="1"/>
</dbReference>
<evidence type="ECO:0000313" key="5">
    <source>
        <dbReference type="Proteomes" id="UP000002630"/>
    </source>
</evidence>
<dbReference type="InterPro" id="IPR000008">
    <property type="entry name" value="C2_dom"/>
</dbReference>
<protein>
    <recommendedName>
        <fullName evidence="3">C2 domain-containing protein</fullName>
    </recommendedName>
</protein>
<dbReference type="Proteomes" id="UP000002630">
    <property type="component" value="Linkage Group LG11"/>
</dbReference>
<feature type="region of interest" description="Disordered" evidence="1">
    <location>
        <begin position="664"/>
        <end position="699"/>
    </location>
</feature>
<dbReference type="Pfam" id="PF00168">
    <property type="entry name" value="C2"/>
    <property type="match status" value="1"/>
</dbReference>
<name>D8LSB9_ECTSI</name>
<accession>D8LSB9</accession>
<dbReference type="SUPFAM" id="SSF49562">
    <property type="entry name" value="C2 domain (Calcium/lipid-binding domain, CaLB)"/>
    <property type="match status" value="1"/>
</dbReference>
<feature type="transmembrane region" description="Helical" evidence="2">
    <location>
        <begin position="740"/>
        <end position="760"/>
    </location>
</feature>
<reference evidence="4 5" key="1">
    <citation type="journal article" date="2010" name="Nature">
        <title>The Ectocarpus genome and the independent evolution of multicellularity in brown algae.</title>
        <authorList>
            <person name="Cock J.M."/>
            <person name="Sterck L."/>
            <person name="Rouze P."/>
            <person name="Scornet D."/>
            <person name="Allen A.E."/>
            <person name="Amoutzias G."/>
            <person name="Anthouard V."/>
            <person name="Artiguenave F."/>
            <person name="Aury J.M."/>
            <person name="Badger J.H."/>
            <person name="Beszteri B."/>
            <person name="Billiau K."/>
            <person name="Bonnet E."/>
            <person name="Bothwell J.H."/>
            <person name="Bowler C."/>
            <person name="Boyen C."/>
            <person name="Brownlee C."/>
            <person name="Carrano C.J."/>
            <person name="Charrier B."/>
            <person name="Cho G.Y."/>
            <person name="Coelho S.M."/>
            <person name="Collen J."/>
            <person name="Corre E."/>
            <person name="Da Silva C."/>
            <person name="Delage L."/>
            <person name="Delaroque N."/>
            <person name="Dittami S.M."/>
            <person name="Doulbeau S."/>
            <person name="Elias M."/>
            <person name="Farnham G."/>
            <person name="Gachon C.M."/>
            <person name="Gschloessl B."/>
            <person name="Heesch S."/>
            <person name="Jabbari K."/>
            <person name="Jubin C."/>
            <person name="Kawai H."/>
            <person name="Kimura K."/>
            <person name="Kloareg B."/>
            <person name="Kupper F.C."/>
            <person name="Lang D."/>
            <person name="Le Bail A."/>
            <person name="Leblanc C."/>
            <person name="Lerouge P."/>
            <person name="Lohr M."/>
            <person name="Lopez P.J."/>
            <person name="Martens C."/>
            <person name="Maumus F."/>
            <person name="Michel G."/>
            <person name="Miranda-Saavedra D."/>
            <person name="Morales J."/>
            <person name="Moreau H."/>
            <person name="Motomura T."/>
            <person name="Nagasato C."/>
            <person name="Napoli C.A."/>
            <person name="Nelson D.R."/>
            <person name="Nyvall-Collen P."/>
            <person name="Peters A.F."/>
            <person name="Pommier C."/>
            <person name="Potin P."/>
            <person name="Poulain J."/>
            <person name="Quesneville H."/>
            <person name="Read B."/>
            <person name="Rensing S.A."/>
            <person name="Ritter A."/>
            <person name="Rousvoal S."/>
            <person name="Samanta M."/>
            <person name="Samson G."/>
            <person name="Schroeder D.C."/>
            <person name="Segurens B."/>
            <person name="Strittmatter M."/>
            <person name="Tonon T."/>
            <person name="Tregear J.W."/>
            <person name="Valentin K."/>
            <person name="von Dassow P."/>
            <person name="Yamagishi T."/>
            <person name="Van de Peer Y."/>
            <person name="Wincker P."/>
        </authorList>
    </citation>
    <scope>NUCLEOTIDE SEQUENCE [LARGE SCALE GENOMIC DNA]</scope>
    <source>
        <strain evidence="5">Ec32 / CCAP1310/4</strain>
    </source>
</reference>
<sequence length="856" mass="91784">MKSHSWNRDRLRFKVTYGEAPSHEAEAVIVGLKPGKAYQFLVASISAERMLVPGSSIVSDPVQLPEAEYEKAWFFEGGEDDIKWAAFEGLGPENVGAAGGGGAGAGGGSTALDDIRCSPSPTRCFTGLRSLCLVVPAGLAGGAYVDTPVKEGWLYVVKAKVFHEEEGGGVGDGAGAEAEGAGRKGSRLAMMTGWTAGRKGSKSNVTTRLVLWDMRDGKEMSAPAVKTGEWEALECQIVPFRSEHLRVAIQSGGEGRESNIYVDAVELFHGGPTPAERAISAAVDLMDEPRPMPSKVFVGNAEVHRTKVIPMTLSPVWDETFFLSPETPGGGDANAPGLNADGDGIRFEMWDHDLHGQGDYLGEVCLTSDALKVAPPHRVEHEAVKDPIRGAGDSGDRTATEVVIPKLKPARTKRGGHRGRGGMGAVPPPTILALAIQVSWPKDPESAEGKLVRILQDEQGLLSARVNALKRILPTLLQELSMAALRAPRNIEDAAKAKILLLRSRAAEAAVWVLADPNFLEDACRLLIGLVQLGHDAGHSEAGFGLCRRLRLFVLQLSPAVVAVRCLRASVGPPEILLELLAKLYVGQQAALHEDVVNIRGFFYSLVLHIDTSAPAQALVRDISGGARELPDGLVAMFRRYRTRIPPLPGLWRPTMLQKLSAEEAHPPDLEGDDLEANEDDHDLNPASRGGNREEEPSLPDRIRAHLTVALMAVPPLFKAVVGGRRIGAPGSCEQPVGTVLVLDGLVLMCAVFGGGCFRINRRRFSALAGTWLFPTLFLAFLLHLGLVAGLLVSLARVDSVEAGSGQGEDDGKGDKVGAGSRCYQRARCSRREARYGREACGQRRRRQRCGPSSII</sequence>
<keyword evidence="2" id="KW-0472">Membrane</keyword>
<proteinExistence type="predicted"/>
<dbReference type="InterPro" id="IPR035892">
    <property type="entry name" value="C2_domain_sf"/>
</dbReference>
<dbReference type="eggNOG" id="ENOG502SZ66">
    <property type="taxonomic scope" value="Eukaryota"/>
</dbReference>
<evidence type="ECO:0000313" key="4">
    <source>
        <dbReference type="EMBL" id="CBN75176.1"/>
    </source>
</evidence>
<evidence type="ECO:0000256" key="2">
    <source>
        <dbReference type="SAM" id="Phobius"/>
    </source>
</evidence>
<organism evidence="4 5">
    <name type="scientific">Ectocarpus siliculosus</name>
    <name type="common">Brown alga</name>
    <name type="synonym">Conferva siliculosa</name>
    <dbReference type="NCBI Taxonomy" id="2880"/>
    <lineage>
        <taxon>Eukaryota</taxon>
        <taxon>Sar</taxon>
        <taxon>Stramenopiles</taxon>
        <taxon>Ochrophyta</taxon>
        <taxon>PX clade</taxon>
        <taxon>Phaeophyceae</taxon>
        <taxon>Ectocarpales</taxon>
        <taxon>Ectocarpaceae</taxon>
        <taxon>Ectocarpus</taxon>
    </lineage>
</organism>
<dbReference type="AlphaFoldDB" id="D8LSB9"/>
<dbReference type="Gene3D" id="2.60.40.150">
    <property type="entry name" value="C2 domain"/>
    <property type="match status" value="1"/>
</dbReference>
<keyword evidence="2" id="KW-1133">Transmembrane helix</keyword>
<evidence type="ECO:0000259" key="3">
    <source>
        <dbReference type="PROSITE" id="PS50004"/>
    </source>
</evidence>
<dbReference type="InParanoid" id="D8LSB9"/>
<dbReference type="OrthoDB" id="67700at2759"/>
<evidence type="ECO:0000256" key="1">
    <source>
        <dbReference type="SAM" id="MobiDB-lite"/>
    </source>
</evidence>
<dbReference type="CDD" id="cd00030">
    <property type="entry name" value="C2"/>
    <property type="match status" value="1"/>
</dbReference>
<dbReference type="SMART" id="SM00239">
    <property type="entry name" value="C2"/>
    <property type="match status" value="1"/>
</dbReference>
<feature type="compositionally biased region" description="Acidic residues" evidence="1">
    <location>
        <begin position="670"/>
        <end position="682"/>
    </location>
</feature>
<feature type="transmembrane region" description="Helical" evidence="2">
    <location>
        <begin position="772"/>
        <end position="795"/>
    </location>
</feature>
<dbReference type="EMBL" id="FN649736">
    <property type="protein sequence ID" value="CBN75176.1"/>
    <property type="molecule type" value="Genomic_DNA"/>
</dbReference>
<keyword evidence="5" id="KW-1185">Reference proteome</keyword>
<gene>
    <name evidence="4" type="ORF">Esi_0072_0006</name>
</gene>